<keyword evidence="4" id="KW-1185">Reference proteome</keyword>
<proteinExistence type="predicted"/>
<dbReference type="Proteomes" id="UP000321578">
    <property type="component" value="Unassembled WGS sequence"/>
</dbReference>
<evidence type="ECO:0000256" key="1">
    <source>
        <dbReference type="ARBA" id="ARBA00022723"/>
    </source>
</evidence>
<gene>
    <name evidence="3" type="ORF">ESY86_04935</name>
</gene>
<dbReference type="InterPro" id="IPR036163">
    <property type="entry name" value="HMA_dom_sf"/>
</dbReference>
<dbReference type="GO" id="GO:0046872">
    <property type="term" value="F:metal ion binding"/>
    <property type="evidence" value="ECO:0007669"/>
    <property type="project" value="UniProtKB-KW"/>
</dbReference>
<dbReference type="PROSITE" id="PS01047">
    <property type="entry name" value="HMA_1"/>
    <property type="match status" value="1"/>
</dbReference>
<accession>A0A5C6ZJH0</accession>
<dbReference type="PROSITE" id="PS50846">
    <property type="entry name" value="HMA_2"/>
    <property type="match status" value="1"/>
</dbReference>
<dbReference type="CDD" id="cd00371">
    <property type="entry name" value="HMA"/>
    <property type="match status" value="1"/>
</dbReference>
<reference evidence="3 4" key="1">
    <citation type="submission" date="2019-08" db="EMBL/GenBank/DDBJ databases">
        <title>Genomes of Subsaximicrobium wynnwilliamsii strains.</title>
        <authorList>
            <person name="Bowman J.P."/>
        </authorList>
    </citation>
    <scope>NUCLEOTIDE SEQUENCE [LARGE SCALE GENOMIC DNA]</scope>
    <source>
        <strain evidence="3 4">2-80-2</strain>
    </source>
</reference>
<dbReference type="InterPro" id="IPR006121">
    <property type="entry name" value="HMA_dom"/>
</dbReference>
<name>A0A5C6ZJH0_9FLAO</name>
<dbReference type="SUPFAM" id="SSF55008">
    <property type="entry name" value="HMA, heavy metal-associated domain"/>
    <property type="match status" value="1"/>
</dbReference>
<evidence type="ECO:0000313" key="3">
    <source>
        <dbReference type="EMBL" id="TXD90096.1"/>
    </source>
</evidence>
<keyword evidence="1" id="KW-0479">Metal-binding</keyword>
<dbReference type="InterPro" id="IPR017969">
    <property type="entry name" value="Heavy-metal-associated_CS"/>
</dbReference>
<sequence length="94" mass="10175">MKTSIPVQNLNCGGCAHTISSNISSIEHRSNIYVDVETSSVSFEHKDDVNAVLVKARLKSIGYPSIENDNTLSSKAKSFVTCATGKFHSKNSQT</sequence>
<dbReference type="AlphaFoldDB" id="A0A5C6ZJH0"/>
<dbReference type="Gene3D" id="3.30.70.100">
    <property type="match status" value="1"/>
</dbReference>
<protein>
    <submittedName>
        <fullName evidence="3">Heavy-metal-associated domain-containing protein</fullName>
    </submittedName>
</protein>
<evidence type="ECO:0000259" key="2">
    <source>
        <dbReference type="PROSITE" id="PS50846"/>
    </source>
</evidence>
<feature type="domain" description="HMA" evidence="2">
    <location>
        <begin position="1"/>
        <end position="66"/>
    </location>
</feature>
<dbReference type="EMBL" id="VORO01000004">
    <property type="protein sequence ID" value="TXD90096.1"/>
    <property type="molecule type" value="Genomic_DNA"/>
</dbReference>
<evidence type="ECO:0000313" key="4">
    <source>
        <dbReference type="Proteomes" id="UP000321578"/>
    </source>
</evidence>
<dbReference type="OrthoDB" id="677920at2"/>
<dbReference type="Pfam" id="PF00403">
    <property type="entry name" value="HMA"/>
    <property type="match status" value="1"/>
</dbReference>
<dbReference type="RefSeq" id="WP_147085490.1">
    <property type="nucleotide sequence ID" value="NZ_VORM01000004.1"/>
</dbReference>
<organism evidence="3 4">
    <name type="scientific">Subsaximicrobium wynnwilliamsii</name>
    <dbReference type="NCBI Taxonomy" id="291179"/>
    <lineage>
        <taxon>Bacteria</taxon>
        <taxon>Pseudomonadati</taxon>
        <taxon>Bacteroidota</taxon>
        <taxon>Flavobacteriia</taxon>
        <taxon>Flavobacteriales</taxon>
        <taxon>Flavobacteriaceae</taxon>
        <taxon>Subsaximicrobium</taxon>
    </lineage>
</organism>
<comment type="caution">
    <text evidence="3">The sequence shown here is derived from an EMBL/GenBank/DDBJ whole genome shotgun (WGS) entry which is preliminary data.</text>
</comment>